<dbReference type="PANTHER" id="PTHR42663">
    <property type="entry name" value="HYDROLASE C777.06C-RELATED-RELATED"/>
    <property type="match status" value="1"/>
</dbReference>
<gene>
    <name evidence="2" type="ORF">AL399_00915</name>
</gene>
<organism evidence="2 3">
    <name type="scientific">Candidatus [Bacteroides] periocalifornicus</name>
    <dbReference type="NCBI Taxonomy" id="1702214"/>
    <lineage>
        <taxon>Bacteria</taxon>
        <taxon>Pseudomonadati</taxon>
        <taxon>Bacteroidota</taxon>
    </lineage>
</organism>
<protein>
    <submittedName>
        <fullName evidence="2">Beta-lactamase</fullName>
    </submittedName>
</protein>
<evidence type="ECO:0000313" key="2">
    <source>
        <dbReference type="EMBL" id="KQM09652.1"/>
    </source>
</evidence>
<sequence length="257" mass="28171">MRVTLLGTGISQGIPVIGCKCAACQSTDPHDKRLRTAAVVESDGVRVAIDIGPDFRQQMLRAGVEHLDAILVTHEHSDHIAGLDDVRPFNWVLQGPMPLYAEPRVLEALESRFPYAFMPPEKRYPGAPALDVHPVGDLSNSLRIKGLLVKPFRVFHGQLPILGFRFGRFAYITDCSALPSESLEALRGVDTLVINALRHTPHPMHYTLQEALEAIRAIGPRRAYLTHVSHELGPTSEVAPTLPSGVELGYDGLIITV</sequence>
<dbReference type="Proteomes" id="UP000054172">
    <property type="component" value="Unassembled WGS sequence"/>
</dbReference>
<dbReference type="STRING" id="1702214.AL399_00915"/>
<dbReference type="EMBL" id="LIIK01000002">
    <property type="protein sequence ID" value="KQM09652.1"/>
    <property type="molecule type" value="Genomic_DNA"/>
</dbReference>
<keyword evidence="3" id="KW-1185">Reference proteome</keyword>
<dbReference type="SUPFAM" id="SSF56281">
    <property type="entry name" value="Metallo-hydrolase/oxidoreductase"/>
    <property type="match status" value="1"/>
</dbReference>
<dbReference type="Pfam" id="PF12706">
    <property type="entry name" value="Lactamase_B_2"/>
    <property type="match status" value="1"/>
</dbReference>
<evidence type="ECO:0000259" key="1">
    <source>
        <dbReference type="SMART" id="SM00849"/>
    </source>
</evidence>
<proteinExistence type="predicted"/>
<comment type="caution">
    <text evidence="2">The sequence shown here is derived from an EMBL/GenBank/DDBJ whole genome shotgun (WGS) entry which is preliminary data.</text>
</comment>
<feature type="domain" description="Metallo-beta-lactamase" evidence="1">
    <location>
        <begin position="34"/>
        <end position="227"/>
    </location>
</feature>
<evidence type="ECO:0000313" key="3">
    <source>
        <dbReference type="Proteomes" id="UP000054172"/>
    </source>
</evidence>
<dbReference type="InterPro" id="IPR036866">
    <property type="entry name" value="RibonucZ/Hydroxyglut_hydro"/>
</dbReference>
<dbReference type="AlphaFoldDB" id="A0A0Q4BA20"/>
<dbReference type="SMART" id="SM00849">
    <property type="entry name" value="Lactamase_B"/>
    <property type="match status" value="1"/>
</dbReference>
<dbReference type="PATRIC" id="fig|1702214.3.peg.835"/>
<accession>A0A0Q4BA20</accession>
<name>A0A0Q4BA20_9BACT</name>
<dbReference type="CDD" id="cd16279">
    <property type="entry name" value="metallo-hydrolase-like_MBL-fold"/>
    <property type="match status" value="1"/>
</dbReference>
<reference evidence="2" key="1">
    <citation type="submission" date="2015-08" db="EMBL/GenBank/DDBJ databases">
        <title>Candidatus Bacteriodes Periocalifornicus.</title>
        <authorList>
            <person name="McLean J.S."/>
            <person name="Kelley S."/>
        </authorList>
    </citation>
    <scope>NUCLEOTIDE SEQUENCE [LARGE SCALE GENOMIC DNA]</scope>
    <source>
        <strain evidence="2">12B</strain>
    </source>
</reference>
<dbReference type="PANTHER" id="PTHR42663:SF6">
    <property type="entry name" value="HYDROLASE C777.06C-RELATED"/>
    <property type="match status" value="1"/>
</dbReference>
<dbReference type="Gene3D" id="3.60.15.10">
    <property type="entry name" value="Ribonuclease Z/Hydroxyacylglutathione hydrolase-like"/>
    <property type="match status" value="1"/>
</dbReference>
<dbReference type="InterPro" id="IPR001279">
    <property type="entry name" value="Metallo-B-lactamas"/>
</dbReference>